<gene>
    <name evidence="1" type="ORF">HaLaN_22932</name>
</gene>
<accession>A0A699ZZ36</accession>
<dbReference type="Proteomes" id="UP000485058">
    <property type="component" value="Unassembled WGS sequence"/>
</dbReference>
<keyword evidence="2" id="KW-1185">Reference proteome</keyword>
<organism evidence="1 2">
    <name type="scientific">Haematococcus lacustris</name>
    <name type="common">Green alga</name>
    <name type="synonym">Haematococcus pluvialis</name>
    <dbReference type="NCBI Taxonomy" id="44745"/>
    <lineage>
        <taxon>Eukaryota</taxon>
        <taxon>Viridiplantae</taxon>
        <taxon>Chlorophyta</taxon>
        <taxon>core chlorophytes</taxon>
        <taxon>Chlorophyceae</taxon>
        <taxon>CS clade</taxon>
        <taxon>Chlamydomonadales</taxon>
        <taxon>Haematococcaceae</taxon>
        <taxon>Haematococcus</taxon>
    </lineage>
</organism>
<evidence type="ECO:0000313" key="1">
    <source>
        <dbReference type="EMBL" id="GFH25039.1"/>
    </source>
</evidence>
<proteinExistence type="predicted"/>
<evidence type="ECO:0000313" key="2">
    <source>
        <dbReference type="Proteomes" id="UP000485058"/>
    </source>
</evidence>
<comment type="caution">
    <text evidence="1">The sequence shown here is derived from an EMBL/GenBank/DDBJ whole genome shotgun (WGS) entry which is preliminary data.</text>
</comment>
<name>A0A699ZZ36_HAELA</name>
<protein>
    <submittedName>
        <fullName evidence="1">Uncharacterized protein</fullName>
    </submittedName>
</protein>
<dbReference type="EMBL" id="BLLF01002699">
    <property type="protein sequence ID" value="GFH25039.1"/>
    <property type="molecule type" value="Genomic_DNA"/>
</dbReference>
<sequence length="41" mass="4866">MMQELLQGLLTFDPEEADFFFAPVYLTCYLWPVHGWTDGPW</sequence>
<dbReference type="AlphaFoldDB" id="A0A699ZZ36"/>
<reference evidence="1 2" key="1">
    <citation type="submission" date="2020-02" db="EMBL/GenBank/DDBJ databases">
        <title>Draft genome sequence of Haematococcus lacustris strain NIES-144.</title>
        <authorList>
            <person name="Morimoto D."/>
            <person name="Nakagawa S."/>
            <person name="Yoshida T."/>
            <person name="Sawayama S."/>
        </authorList>
    </citation>
    <scope>NUCLEOTIDE SEQUENCE [LARGE SCALE GENOMIC DNA]</scope>
    <source>
        <strain evidence="1 2">NIES-144</strain>
    </source>
</reference>